<feature type="domain" description="Major facilitator superfamily (MFS) profile" evidence="8">
    <location>
        <begin position="35"/>
        <end position="430"/>
    </location>
</feature>
<feature type="region of interest" description="Disordered" evidence="6">
    <location>
        <begin position="1"/>
        <end position="20"/>
    </location>
</feature>
<accession>A0A8J3AAM7</accession>
<sequence>MRTSSSGAPPRSLDGLPVLAPLPPRPSTRFSGWRIVVLAAIGLGMTGPGQTAGVSVFVDHLMAGLDLTRSQVSTAYLVGTLVGATTMPRIGRLLDERGSRFAMAVVGGLFGVMLAAMSGVVGLVTLTIGFAGIRMFGQGGLSLVSTTSVAPWFDRRRGFAIGVATAAGGGLLSLVPIVSAYVIEITGWRLAWLVLAVAVWAVVLPIALGGLIDRPADVGQHVDGVPTDAGDPAGRPATGPAFTRAQALRTPMFWAVSGAVATTGMIGTGLAFHQIDLLGEQGLTPVEAAANFLPQTVASIGATLLVGSMVDRFAARWVLLVSMLAMAGAMVAVPFVSPGWSAVGYGMLIGAAGSSARALEAASFPKLFGIPNLGAIRGVVASISVASTAFGPLALSLGRDLTGSYVQVLLALLVLPLGIAVFGLFAPTPRPAPDAARPAQPGPRDDLGS</sequence>
<reference evidence="9" key="2">
    <citation type="submission" date="2020-09" db="EMBL/GenBank/DDBJ databases">
        <authorList>
            <person name="Sun Q."/>
            <person name="Zhou Y."/>
        </authorList>
    </citation>
    <scope>NUCLEOTIDE SEQUENCE</scope>
    <source>
        <strain evidence="9">CGMCC 1.14988</strain>
    </source>
</reference>
<keyword evidence="2" id="KW-0813">Transport</keyword>
<gene>
    <name evidence="9" type="ORF">GCM10011354_30700</name>
</gene>
<dbReference type="InterPro" id="IPR011701">
    <property type="entry name" value="MFS"/>
</dbReference>
<evidence type="ECO:0000313" key="10">
    <source>
        <dbReference type="Proteomes" id="UP000650511"/>
    </source>
</evidence>
<dbReference type="PANTHER" id="PTHR43385">
    <property type="entry name" value="RIBOFLAVIN TRANSPORTER RIBJ"/>
    <property type="match status" value="1"/>
</dbReference>
<evidence type="ECO:0000256" key="3">
    <source>
        <dbReference type="ARBA" id="ARBA00022692"/>
    </source>
</evidence>
<evidence type="ECO:0000256" key="6">
    <source>
        <dbReference type="SAM" id="MobiDB-lite"/>
    </source>
</evidence>
<dbReference type="InterPro" id="IPR036259">
    <property type="entry name" value="MFS_trans_sf"/>
</dbReference>
<comment type="caution">
    <text evidence="9">The sequence shown here is derived from an EMBL/GenBank/DDBJ whole genome shotgun (WGS) entry which is preliminary data.</text>
</comment>
<dbReference type="InterPro" id="IPR052983">
    <property type="entry name" value="MFS_Riboflavin_Transporter"/>
</dbReference>
<organism evidence="9 10">
    <name type="scientific">Egicoccus halophilus</name>
    <dbReference type="NCBI Taxonomy" id="1670830"/>
    <lineage>
        <taxon>Bacteria</taxon>
        <taxon>Bacillati</taxon>
        <taxon>Actinomycetota</taxon>
        <taxon>Nitriliruptoria</taxon>
        <taxon>Egicoccales</taxon>
        <taxon>Egicoccaceae</taxon>
        <taxon>Egicoccus</taxon>
    </lineage>
</organism>
<dbReference type="PANTHER" id="PTHR43385:SF1">
    <property type="entry name" value="RIBOFLAVIN TRANSPORTER RIBJ"/>
    <property type="match status" value="1"/>
</dbReference>
<comment type="subcellular location">
    <subcellularLocation>
        <location evidence="1">Cell membrane</location>
        <topology evidence="1">Multi-pass membrane protein</topology>
    </subcellularLocation>
</comment>
<dbReference type="Proteomes" id="UP000650511">
    <property type="component" value="Unassembled WGS sequence"/>
</dbReference>
<feature type="transmembrane region" description="Helical" evidence="7">
    <location>
        <begin position="35"/>
        <end position="58"/>
    </location>
</feature>
<dbReference type="GO" id="GO:0005886">
    <property type="term" value="C:plasma membrane"/>
    <property type="evidence" value="ECO:0007669"/>
    <property type="project" value="UniProtKB-SubCell"/>
</dbReference>
<dbReference type="Gene3D" id="1.20.1250.20">
    <property type="entry name" value="MFS general substrate transporter like domains"/>
    <property type="match status" value="2"/>
</dbReference>
<feature type="transmembrane region" description="Helical" evidence="7">
    <location>
        <begin position="70"/>
        <end position="90"/>
    </location>
</feature>
<dbReference type="PROSITE" id="PS50850">
    <property type="entry name" value="MFS"/>
    <property type="match status" value="1"/>
</dbReference>
<keyword evidence="3 7" id="KW-0812">Transmembrane</keyword>
<dbReference type="AlphaFoldDB" id="A0A8J3AAM7"/>
<dbReference type="SUPFAM" id="SSF103473">
    <property type="entry name" value="MFS general substrate transporter"/>
    <property type="match status" value="1"/>
</dbReference>
<feature type="transmembrane region" description="Helical" evidence="7">
    <location>
        <begin position="292"/>
        <end position="310"/>
    </location>
</feature>
<feature type="transmembrane region" description="Helical" evidence="7">
    <location>
        <begin position="404"/>
        <end position="425"/>
    </location>
</feature>
<evidence type="ECO:0000256" key="5">
    <source>
        <dbReference type="ARBA" id="ARBA00023136"/>
    </source>
</evidence>
<dbReference type="Pfam" id="PF07690">
    <property type="entry name" value="MFS_1"/>
    <property type="match status" value="1"/>
</dbReference>
<evidence type="ECO:0000256" key="7">
    <source>
        <dbReference type="SAM" id="Phobius"/>
    </source>
</evidence>
<reference evidence="9" key="1">
    <citation type="journal article" date="2014" name="Int. J. Syst. Evol. Microbiol.">
        <title>Complete genome sequence of Corynebacterium casei LMG S-19264T (=DSM 44701T), isolated from a smear-ripened cheese.</title>
        <authorList>
            <consortium name="US DOE Joint Genome Institute (JGI-PGF)"/>
            <person name="Walter F."/>
            <person name="Albersmeier A."/>
            <person name="Kalinowski J."/>
            <person name="Ruckert C."/>
        </authorList>
    </citation>
    <scope>NUCLEOTIDE SEQUENCE</scope>
    <source>
        <strain evidence="9">CGMCC 1.14988</strain>
    </source>
</reference>
<keyword evidence="5 7" id="KW-0472">Membrane</keyword>
<feature type="transmembrane region" description="Helical" evidence="7">
    <location>
        <begin position="135"/>
        <end position="153"/>
    </location>
</feature>
<feature type="transmembrane region" description="Helical" evidence="7">
    <location>
        <begin position="252"/>
        <end position="272"/>
    </location>
</feature>
<feature type="transmembrane region" description="Helical" evidence="7">
    <location>
        <begin position="317"/>
        <end position="336"/>
    </location>
</feature>
<feature type="transmembrane region" description="Helical" evidence="7">
    <location>
        <begin position="102"/>
        <end position="129"/>
    </location>
</feature>
<dbReference type="GO" id="GO:0022857">
    <property type="term" value="F:transmembrane transporter activity"/>
    <property type="evidence" value="ECO:0007669"/>
    <property type="project" value="InterPro"/>
</dbReference>
<evidence type="ECO:0000256" key="1">
    <source>
        <dbReference type="ARBA" id="ARBA00004651"/>
    </source>
</evidence>
<protein>
    <submittedName>
        <fullName evidence="9">MFS transporter</fullName>
    </submittedName>
</protein>
<evidence type="ECO:0000259" key="8">
    <source>
        <dbReference type="PROSITE" id="PS50850"/>
    </source>
</evidence>
<feature type="transmembrane region" description="Helical" evidence="7">
    <location>
        <begin position="379"/>
        <end position="398"/>
    </location>
</feature>
<evidence type="ECO:0000256" key="2">
    <source>
        <dbReference type="ARBA" id="ARBA00022448"/>
    </source>
</evidence>
<feature type="transmembrane region" description="Helical" evidence="7">
    <location>
        <begin position="189"/>
        <end position="212"/>
    </location>
</feature>
<dbReference type="EMBL" id="BMHA01000013">
    <property type="protein sequence ID" value="GGI08761.1"/>
    <property type="molecule type" value="Genomic_DNA"/>
</dbReference>
<proteinExistence type="predicted"/>
<dbReference type="InterPro" id="IPR020846">
    <property type="entry name" value="MFS_dom"/>
</dbReference>
<feature type="transmembrane region" description="Helical" evidence="7">
    <location>
        <begin position="160"/>
        <end position="183"/>
    </location>
</feature>
<evidence type="ECO:0000256" key="4">
    <source>
        <dbReference type="ARBA" id="ARBA00022989"/>
    </source>
</evidence>
<keyword evidence="10" id="KW-1185">Reference proteome</keyword>
<evidence type="ECO:0000313" key="9">
    <source>
        <dbReference type="EMBL" id="GGI08761.1"/>
    </source>
</evidence>
<name>A0A8J3AAM7_9ACTN</name>
<keyword evidence="4 7" id="KW-1133">Transmembrane helix</keyword>